<dbReference type="RefSeq" id="WP_143056913.1">
    <property type="nucleotide sequence ID" value="NZ_FOCP01000011.1"/>
</dbReference>
<dbReference type="SUPFAM" id="SSF52540">
    <property type="entry name" value="P-loop containing nucleoside triphosphate hydrolases"/>
    <property type="match status" value="1"/>
</dbReference>
<dbReference type="InterPro" id="IPR027417">
    <property type="entry name" value="P-loop_NTPase"/>
</dbReference>
<proteinExistence type="predicted"/>
<organism evidence="2 3">
    <name type="scientific">Nitrosomonas marina</name>
    <dbReference type="NCBI Taxonomy" id="917"/>
    <lineage>
        <taxon>Bacteria</taxon>
        <taxon>Pseudomonadati</taxon>
        <taxon>Pseudomonadota</taxon>
        <taxon>Betaproteobacteria</taxon>
        <taxon>Nitrosomonadales</taxon>
        <taxon>Nitrosomonadaceae</taxon>
        <taxon>Nitrosomonas</taxon>
    </lineage>
</organism>
<feature type="domain" description="KAP NTPase" evidence="1">
    <location>
        <begin position="223"/>
        <end position="277"/>
    </location>
</feature>
<dbReference type="Gene3D" id="3.40.50.300">
    <property type="entry name" value="P-loop containing nucleotide triphosphate hydrolases"/>
    <property type="match status" value="1"/>
</dbReference>
<reference evidence="2 3" key="1">
    <citation type="submission" date="2016-10" db="EMBL/GenBank/DDBJ databases">
        <authorList>
            <person name="de Groot N.N."/>
        </authorList>
    </citation>
    <scope>NUCLEOTIDE SEQUENCE [LARGE SCALE GENOMIC DNA]</scope>
    <source>
        <strain evidence="2 3">Nm22</strain>
    </source>
</reference>
<evidence type="ECO:0000259" key="1">
    <source>
        <dbReference type="Pfam" id="PF07693"/>
    </source>
</evidence>
<gene>
    <name evidence="2" type="ORF">SAMN05216325_11129</name>
</gene>
<evidence type="ECO:0000313" key="3">
    <source>
        <dbReference type="Proteomes" id="UP000199459"/>
    </source>
</evidence>
<protein>
    <submittedName>
        <fullName evidence="2">KAP family P-loop domain-containing protein</fullName>
    </submittedName>
</protein>
<dbReference type="Pfam" id="PF07693">
    <property type="entry name" value="KAP_NTPase"/>
    <property type="match status" value="1"/>
</dbReference>
<dbReference type="OrthoDB" id="88903at2"/>
<evidence type="ECO:0000313" key="2">
    <source>
        <dbReference type="EMBL" id="SEN24676.1"/>
    </source>
</evidence>
<accession>A0A1H8EZ48</accession>
<dbReference type="AlphaFoldDB" id="A0A1H8EZ48"/>
<dbReference type="InterPro" id="IPR011646">
    <property type="entry name" value="KAP_P-loop"/>
</dbReference>
<name>A0A1H8EZ48_9PROT</name>
<dbReference type="Proteomes" id="UP000199459">
    <property type="component" value="Unassembled WGS sequence"/>
</dbReference>
<dbReference type="EMBL" id="FOCP01000011">
    <property type="protein sequence ID" value="SEN24676.1"/>
    <property type="molecule type" value="Genomic_DNA"/>
</dbReference>
<sequence>MNVKKPESDNKTIGHNELKQRLQTLAERDRAAVAVFAARCALRVLPFTSARGNFDHWQENRHEHVQSLFVACTLGLEYDSTEDDIRFTVAASVTDLIQLEQKKFSVLKHSPLWIDGVPDAVQKRVEEWSKAMSALQLDAMAQVYRALLHGKDYPAQQIQSLIKDWYRQYGHKSARRDNADAVVSPEETEAGQSPKTIIRYDQIHANLHDGLAEQDALGRQDLVDALATILAAKENHHHQTIGLLGDWGAGKSTFVRLLSDQLREQQETQFLFAEFNA</sequence>